<dbReference type="PROSITE" id="PS50297">
    <property type="entry name" value="ANK_REP_REGION"/>
    <property type="match status" value="5"/>
</dbReference>
<evidence type="ECO:0000256" key="1">
    <source>
        <dbReference type="ARBA" id="ARBA00010994"/>
    </source>
</evidence>
<evidence type="ECO:0000256" key="3">
    <source>
        <dbReference type="ARBA" id="ARBA00022837"/>
    </source>
</evidence>
<dbReference type="InterPro" id="IPR040911">
    <property type="entry name" value="Exostosin_GT47"/>
</dbReference>
<dbReference type="Pfam" id="PF12796">
    <property type="entry name" value="Ank_2"/>
    <property type="match status" value="2"/>
</dbReference>
<evidence type="ECO:0000256" key="4">
    <source>
        <dbReference type="ARBA" id="ARBA00023043"/>
    </source>
</evidence>
<feature type="repeat" description="ANK" evidence="5">
    <location>
        <begin position="1419"/>
        <end position="1451"/>
    </location>
</feature>
<feature type="repeat" description="ANK" evidence="5">
    <location>
        <begin position="1452"/>
        <end position="1484"/>
    </location>
</feature>
<comment type="caution">
    <text evidence="8">The sequence shown here is derived from an EMBL/GenBank/DDBJ whole genome shotgun (WGS) entry which is preliminary data.</text>
</comment>
<evidence type="ECO:0000256" key="2">
    <source>
        <dbReference type="ARBA" id="ARBA00022737"/>
    </source>
</evidence>
<keyword evidence="3" id="KW-0106">Calcium</keyword>
<feature type="domain" description="EF-hand" evidence="7">
    <location>
        <begin position="1092"/>
        <end position="1127"/>
    </location>
</feature>
<protein>
    <submittedName>
        <fullName evidence="8">Ankyrin-3 (ANK-3) (Ankyrin-G)</fullName>
    </submittedName>
</protein>
<evidence type="ECO:0000313" key="8">
    <source>
        <dbReference type="EMBL" id="CAK9013892.1"/>
    </source>
</evidence>
<dbReference type="Gene3D" id="1.10.238.10">
    <property type="entry name" value="EF-hand"/>
    <property type="match status" value="3"/>
</dbReference>
<dbReference type="PROSITE" id="PS00018">
    <property type="entry name" value="EF_HAND_1"/>
    <property type="match status" value="2"/>
</dbReference>
<dbReference type="SMART" id="SM00054">
    <property type="entry name" value="EFh"/>
    <property type="match status" value="4"/>
</dbReference>
<dbReference type="PROSITE" id="PS50088">
    <property type="entry name" value="ANK_REPEAT"/>
    <property type="match status" value="5"/>
</dbReference>
<feature type="domain" description="EF-hand" evidence="7">
    <location>
        <begin position="1142"/>
        <end position="1177"/>
    </location>
</feature>
<dbReference type="Pfam" id="PF05517">
    <property type="entry name" value="p25-alpha"/>
    <property type="match status" value="1"/>
</dbReference>
<organism evidence="8 9">
    <name type="scientific">Durusdinium trenchii</name>
    <dbReference type="NCBI Taxonomy" id="1381693"/>
    <lineage>
        <taxon>Eukaryota</taxon>
        <taxon>Sar</taxon>
        <taxon>Alveolata</taxon>
        <taxon>Dinophyceae</taxon>
        <taxon>Suessiales</taxon>
        <taxon>Symbiodiniaceae</taxon>
        <taxon>Durusdinium</taxon>
    </lineage>
</organism>
<dbReference type="InterPro" id="IPR018247">
    <property type="entry name" value="EF_Hand_1_Ca_BS"/>
</dbReference>
<feature type="repeat" description="ANK" evidence="5">
    <location>
        <begin position="1485"/>
        <end position="1511"/>
    </location>
</feature>
<evidence type="ECO:0000256" key="6">
    <source>
        <dbReference type="SAM" id="MobiDB-lite"/>
    </source>
</evidence>
<dbReference type="InterPro" id="IPR011992">
    <property type="entry name" value="EF-hand-dom_pair"/>
</dbReference>
<dbReference type="Gene3D" id="1.25.40.20">
    <property type="entry name" value="Ankyrin repeat-containing domain"/>
    <property type="match status" value="2"/>
</dbReference>
<dbReference type="PANTHER" id="PTHR24188">
    <property type="entry name" value="ANKYRIN REPEAT PROTEIN"/>
    <property type="match status" value="1"/>
</dbReference>
<dbReference type="SMART" id="SM00248">
    <property type="entry name" value="ANK"/>
    <property type="match status" value="7"/>
</dbReference>
<evidence type="ECO:0000313" key="9">
    <source>
        <dbReference type="Proteomes" id="UP001642464"/>
    </source>
</evidence>
<dbReference type="Pfam" id="PF13499">
    <property type="entry name" value="EF-hand_7"/>
    <property type="match status" value="2"/>
</dbReference>
<dbReference type="EMBL" id="CAXAMM010007335">
    <property type="protein sequence ID" value="CAK9013892.1"/>
    <property type="molecule type" value="Genomic_DNA"/>
</dbReference>
<feature type="domain" description="EF-hand" evidence="7">
    <location>
        <begin position="1187"/>
        <end position="1212"/>
    </location>
</feature>
<gene>
    <name evidence="8" type="ORF">SCF082_LOCUS12120</name>
</gene>
<dbReference type="InterPro" id="IPR002048">
    <property type="entry name" value="EF_hand_dom"/>
</dbReference>
<feature type="repeat" description="ANK" evidence="5">
    <location>
        <begin position="1551"/>
        <end position="1583"/>
    </location>
</feature>
<dbReference type="InterPro" id="IPR008907">
    <property type="entry name" value="TPP/p25"/>
</dbReference>
<feature type="domain" description="EF-hand" evidence="7">
    <location>
        <begin position="1056"/>
        <end position="1091"/>
    </location>
</feature>
<dbReference type="PROSITE" id="PS50222">
    <property type="entry name" value="EF_HAND_2"/>
    <property type="match status" value="4"/>
</dbReference>
<feature type="non-terminal residue" evidence="8">
    <location>
        <position position="1"/>
    </location>
</feature>
<dbReference type="PANTHER" id="PTHR24188:SF29">
    <property type="entry name" value="GH09064P"/>
    <property type="match status" value="1"/>
</dbReference>
<dbReference type="CDD" id="cd00051">
    <property type="entry name" value="EFh"/>
    <property type="match status" value="2"/>
</dbReference>
<sequence length="1618" mass="180181">HQRTSIIRLDHSLHALVDMEELDEQLDQILSSVTAVPVPGSGCGSRNVERRYVLAKLKDGSEAQAPLTADMLLGIGEDEKEKMAEQLRVQGLDVDAVEVPRPPQASQVLQWSSELAKAFAKAWRLRVDNVDFCESVCRCGERLIALRRHTLAYQEVFYRYCDRAKQLRSEVQRKDVLGEAPARKVAVLSRYLLGASYALYLRTIHQDDEVKRSDTVDLLRDAMRDVLLVVEIYSQQSEAVREELYWCLYNSSLLLVRMCRWLRLHGFPELCVQPLWLLVESMHCCLPLLAVHMIPFRSRVLLELAYCAESAKQLSEAARVCVVAQEQIEKAKKLETMLPPVPPETTQLFEANGVATWAVDEERGELAELRGGWEAEFIKAVVRFQGPDLTRESSERPVEVDAECLADRIRAIFDRFDKVLGEQKIESRVESAESAAEDGRLCLLLAAAAVGLTLLQLGLRHGLRERHASSRDTGPVPGGLGIASLEALSIILNLPGNDYLLGESLLLDYRNHGLLAVDLLKHGAPLRPANGFGMDLRSAGDFGWPRDLDFGEYFGGQDFAWMADDWIWHAEFLRFENKALKALQVSPNRPDADAAGVGGLPAPPEGDLGAEIGLRVASGAPAASPFRVQDHEPSSQEFAPVFVEEQLMARKDFRIFELQTFNLTVDDPEKAVFYLVCCGPLARILSLPPRSPERPYLCYDCDAILGFNQLAADECLKGARCPAELLSLLARRDFMFSSTDLRWWNVKNDSALLMPGVTHAHPKPTPEFLKKVKVTPASPPSYFLTFQGTRNVGMEGSSFVRLNLEAMLNCSKKPPKGMRGPKGEWYPLPEKNYTPPEDVFIAIGPEGLWKERRPYWQLFDSAYSLVLHGHGRWSYRLMEALNGEAIPVVMAEGWTLPFDELIDWEQIAVQRPEALGSDPAALLASLEPRKEVIAQTRQNVKEVYQKLLETQEARLTSLLRSAALWKRQWQEKDRGDPEGPSSPANREHHGFDGLIIEEPLVLARDSPRQITDYYKELVKGNDGAAVSREEFCEWILKGGGIAETVFKALMKETSDVLATSVREVFARFDVSGDGKLDMRELWRVFKSLDGRLRLRDLAALSQELDTGGDGTVSVREFLQWLRHGSERASALARVIVKETGKAREVRIRNAFQKYDATGDGVLDIEELATTLKVLGSFSSDEIKHVRADLDRSGDGSVSFDEFSTWIKCGKGRREVLKAKAILAPSDGDGMEAVFYNFCGPGHADMNGMNFTRFCKDCGLLDGPMDSVMADLIFSDTRVKDHAARTIDPLQFEFALEILAEKKHLKLAELRAKVLLQGAPKKLMAHHEDHHPEGKQRRVKSLKVQLAKRSLALEDQRWLCEEKELHDESFMSSNVQLIIVGFRRVAEGGQRLAWACARNHREEVESLLKLPLSPDLENQDGKTAIHAAAKAGHWQCVALLLEAGAAVDKIDSFGYAALHFAAEIGHLEVVQLLLEAGANKEKATSHGAAALHLAAEHDHLKVVQLLLEASADHQKEMSDGSTALHVSAQHDHVEIVWRLLQAGADKDKVTLFGDTALHLAAENGCFRVVRLLLDAGAQKDKMNRDGLTAEDLAGLHGHGEVAGFLGSFDEWKVGCASMN</sequence>
<feature type="repeat" description="ANK" evidence="5">
    <location>
        <begin position="1518"/>
        <end position="1550"/>
    </location>
</feature>
<comment type="similarity">
    <text evidence="1">Belongs to the TPPP family.</text>
</comment>
<dbReference type="Proteomes" id="UP001642464">
    <property type="component" value="Unassembled WGS sequence"/>
</dbReference>
<dbReference type="InterPro" id="IPR002110">
    <property type="entry name" value="Ankyrin_rpt"/>
</dbReference>
<proteinExistence type="inferred from homology"/>
<keyword evidence="4 5" id="KW-0040">ANK repeat</keyword>
<dbReference type="Pfam" id="PF00023">
    <property type="entry name" value="Ank"/>
    <property type="match status" value="1"/>
</dbReference>
<dbReference type="SUPFAM" id="SSF48403">
    <property type="entry name" value="Ankyrin repeat"/>
    <property type="match status" value="1"/>
</dbReference>
<name>A0ABP0JHL4_9DINO</name>
<evidence type="ECO:0000256" key="5">
    <source>
        <dbReference type="PROSITE-ProRule" id="PRU00023"/>
    </source>
</evidence>
<keyword evidence="2" id="KW-0677">Repeat</keyword>
<dbReference type="Pfam" id="PF03016">
    <property type="entry name" value="Exostosin_GT47"/>
    <property type="match status" value="1"/>
</dbReference>
<reference evidence="8 9" key="1">
    <citation type="submission" date="2024-02" db="EMBL/GenBank/DDBJ databases">
        <authorList>
            <person name="Chen Y."/>
            <person name="Shah S."/>
            <person name="Dougan E. K."/>
            <person name="Thang M."/>
            <person name="Chan C."/>
        </authorList>
    </citation>
    <scope>NUCLEOTIDE SEQUENCE [LARGE SCALE GENOMIC DNA]</scope>
</reference>
<evidence type="ECO:0000259" key="7">
    <source>
        <dbReference type="PROSITE" id="PS50222"/>
    </source>
</evidence>
<accession>A0ABP0JHL4</accession>
<keyword evidence="9" id="KW-1185">Reference proteome</keyword>
<feature type="region of interest" description="Disordered" evidence="6">
    <location>
        <begin position="969"/>
        <end position="989"/>
    </location>
</feature>
<dbReference type="InterPro" id="IPR036770">
    <property type="entry name" value="Ankyrin_rpt-contain_sf"/>
</dbReference>
<dbReference type="SUPFAM" id="SSF47473">
    <property type="entry name" value="EF-hand"/>
    <property type="match status" value="2"/>
</dbReference>